<dbReference type="InterPro" id="IPR018154">
    <property type="entry name" value="TLV/ENV_coat_polyprotein"/>
</dbReference>
<evidence type="ECO:0000256" key="1">
    <source>
        <dbReference type="SAM" id="MobiDB-lite"/>
    </source>
</evidence>
<sequence length="359" mass="40156">VRLCLQDWIIGRPRNSNAPLLGKRERPSRNPTSPEKLAPSKLKQQRYLCVILFLGLVGGGQADTKHYPHQPFRWVLRHLSGEGVIKEIVTADTPSFEFRLKDIFPMHTGHPRFQETTVFGMYWCPASNPGKSYCNYPGHGYCGHWGCETIVISNRWTPQQPDKFLQIKYTPHGCIEPKYDGDGYALMPGGLKQHTCTGYIMTILQPTHDAWATGKVWTAYAHLPNRGIWANIQIIRLPASGSQSAGPNPVLAVSRPREEIAAGSSSHETQRSKLVSPSDLLTKPTLSSPFLSVLNATFLSLNQSNPNLTESCWLCYDAQPPFYEGVAFDLPFIFSKSNNPHQCRWDAPRRGITLSQVTG</sequence>
<proteinExistence type="predicted"/>
<keyword evidence="3" id="KW-1185">Reference proteome</keyword>
<evidence type="ECO:0000313" key="2">
    <source>
        <dbReference type="EMBL" id="NWZ17035.1"/>
    </source>
</evidence>
<feature type="non-terminal residue" evidence="2">
    <location>
        <position position="1"/>
    </location>
</feature>
<reference evidence="2 3" key="1">
    <citation type="submission" date="2019-09" db="EMBL/GenBank/DDBJ databases">
        <title>Bird 10,000 Genomes (B10K) Project - Family phase.</title>
        <authorList>
            <person name="Zhang G."/>
        </authorList>
    </citation>
    <scope>NUCLEOTIDE SEQUENCE [LARGE SCALE GENOMIC DNA]</scope>
    <source>
        <strain evidence="2">OUT-0050</strain>
        <tissue evidence="2">Muscle</tissue>
    </source>
</reference>
<accession>A0A7K7KEI3</accession>
<name>A0A7K7KEI3_AGEPH</name>
<protein>
    <submittedName>
        <fullName evidence="2">ENV1 protein</fullName>
    </submittedName>
</protein>
<feature type="non-terminal residue" evidence="2">
    <location>
        <position position="359"/>
    </location>
</feature>
<dbReference type="EMBL" id="VZSP01018731">
    <property type="protein sequence ID" value="NWZ17035.1"/>
    <property type="molecule type" value="Genomic_DNA"/>
</dbReference>
<comment type="caution">
    <text evidence="2">The sequence shown here is derived from an EMBL/GenBank/DDBJ whole genome shotgun (WGS) entry which is preliminary data.</text>
</comment>
<organism evidence="2 3">
    <name type="scientific">Agelaius phoeniceus</name>
    <name type="common">Red-winged blackbird</name>
    <name type="synonym">Oriolus phoeniceus</name>
    <dbReference type="NCBI Taxonomy" id="39638"/>
    <lineage>
        <taxon>Eukaryota</taxon>
        <taxon>Metazoa</taxon>
        <taxon>Chordata</taxon>
        <taxon>Craniata</taxon>
        <taxon>Vertebrata</taxon>
        <taxon>Euteleostomi</taxon>
        <taxon>Archelosauria</taxon>
        <taxon>Archosauria</taxon>
        <taxon>Dinosauria</taxon>
        <taxon>Saurischia</taxon>
        <taxon>Theropoda</taxon>
        <taxon>Coelurosauria</taxon>
        <taxon>Aves</taxon>
        <taxon>Neognathae</taxon>
        <taxon>Neoaves</taxon>
        <taxon>Telluraves</taxon>
        <taxon>Australaves</taxon>
        <taxon>Passeriformes</taxon>
        <taxon>Passeroidea</taxon>
        <taxon>Icteridae</taxon>
        <taxon>Agelaius</taxon>
    </lineage>
</organism>
<feature type="region of interest" description="Disordered" evidence="1">
    <location>
        <begin position="19"/>
        <end position="38"/>
    </location>
</feature>
<dbReference type="Gene3D" id="3.90.310.10">
    <property type="entry name" value="ENV polyprotein, receptor-binding domain"/>
    <property type="match status" value="1"/>
</dbReference>
<dbReference type="Pfam" id="PF00429">
    <property type="entry name" value="TLV_coat"/>
    <property type="match status" value="1"/>
</dbReference>
<dbReference type="Proteomes" id="UP000521525">
    <property type="component" value="Unassembled WGS sequence"/>
</dbReference>
<dbReference type="InterPro" id="IPR008981">
    <property type="entry name" value="FMuLV_rcpt-bd"/>
</dbReference>
<gene>
    <name evidence="2" type="primary">Env1_0</name>
    <name evidence="2" type="ORF">AGEPHO_R15192</name>
</gene>
<evidence type="ECO:0000313" key="3">
    <source>
        <dbReference type="Proteomes" id="UP000521525"/>
    </source>
</evidence>
<dbReference type="AlphaFoldDB" id="A0A7K7KEI3"/>
<dbReference type="SUPFAM" id="SSF49830">
    <property type="entry name" value="ENV polyprotein, receptor-binding domain"/>
    <property type="match status" value="1"/>
</dbReference>